<dbReference type="PANTHER" id="PTHR30006:SF3">
    <property type="entry name" value="THIAMINE-BINDING PERIPLASMIC PROTEIN"/>
    <property type="match status" value="1"/>
</dbReference>
<keyword evidence="3" id="KW-0813">Transport</keyword>
<proteinExistence type="inferred from homology"/>
<reference evidence="7 8" key="1">
    <citation type="submission" date="2024-01" db="EMBL/GenBank/DDBJ databases">
        <title>Draft genome sequences of three bacterial strains isolated from Acacia saligna represent a potential new species within the genus Rhizobium.</title>
        <authorList>
            <person name="Tambong J.T."/>
            <person name="Mnasri B."/>
        </authorList>
    </citation>
    <scope>NUCLEOTIDE SEQUENCE [LARGE SCALE GENOMIC DNA]</scope>
    <source>
        <strain evidence="7 8">1AS12I</strain>
    </source>
</reference>
<organism evidence="7 8">
    <name type="scientific">Rhizobium aouanii</name>
    <dbReference type="NCBI Taxonomy" id="3118145"/>
    <lineage>
        <taxon>Bacteria</taxon>
        <taxon>Pseudomonadati</taxon>
        <taxon>Pseudomonadota</taxon>
        <taxon>Alphaproteobacteria</taxon>
        <taxon>Hyphomicrobiales</taxon>
        <taxon>Rhizobiaceae</taxon>
        <taxon>Rhizobium/Agrobacterium group</taxon>
        <taxon>Rhizobium</taxon>
    </lineage>
</organism>
<accession>A0ABU8CJZ4</accession>
<keyword evidence="5" id="KW-0574">Periplasm</keyword>
<dbReference type="Pfam" id="PF13416">
    <property type="entry name" value="SBP_bac_8"/>
    <property type="match status" value="1"/>
</dbReference>
<feature type="signal peptide" evidence="6">
    <location>
        <begin position="1"/>
        <end position="40"/>
    </location>
</feature>
<dbReference type="EMBL" id="JBAMYC010000006">
    <property type="protein sequence ID" value="MEI1248811.1"/>
    <property type="molecule type" value="Genomic_DNA"/>
</dbReference>
<dbReference type="PROSITE" id="PS51318">
    <property type="entry name" value="TAT"/>
    <property type="match status" value="1"/>
</dbReference>
<evidence type="ECO:0000256" key="4">
    <source>
        <dbReference type="ARBA" id="ARBA00022729"/>
    </source>
</evidence>
<feature type="chain" id="PRO_5047102942" evidence="6">
    <location>
        <begin position="41"/>
        <end position="379"/>
    </location>
</feature>
<evidence type="ECO:0000256" key="3">
    <source>
        <dbReference type="ARBA" id="ARBA00022448"/>
    </source>
</evidence>
<sequence length="379" mass="41823">MSNKSRGGHSNGRMNRRSLLQSAAALVSVPLIAKATTAWAQEKLNGEGEVVAYSWGGSYTDGLRKYVYEPFTEATGIKVVDVIADVAEPQITAMHQAGRIDWDIAYITRRFYPEMHEAGMFVPIDYSLWDQESVDGTPAHLRIEDAVGVIQFAYLLGYDKRAFPGGGPQNWVDFWDVEKFPRARGLYGLVGRHNIVAALIADGVAPKDVWPLTNDKLDRAFKKLDEIKPHVDKWWTAGGEPVQLLMNQEYAMTLAADGRLATAIKSGAPLEIVWEGGYVSHVYQSILKGGPNTVNAQKLIAFMNRAQISAGFTQGTGYPGPNTNALKYMPAEVAGLSSANPKNASKLISEDSNWLAAKRPDGKSNIDHVEERWKEWKTK</sequence>
<evidence type="ECO:0000256" key="6">
    <source>
        <dbReference type="SAM" id="SignalP"/>
    </source>
</evidence>
<protein>
    <submittedName>
        <fullName evidence="7">ABC transporter substrate-binding protein</fullName>
    </submittedName>
</protein>
<dbReference type="InterPro" id="IPR006311">
    <property type="entry name" value="TAT_signal"/>
</dbReference>
<evidence type="ECO:0000256" key="5">
    <source>
        <dbReference type="ARBA" id="ARBA00022764"/>
    </source>
</evidence>
<dbReference type="PANTHER" id="PTHR30006">
    <property type="entry name" value="THIAMINE-BINDING PERIPLASMIC PROTEIN-RELATED"/>
    <property type="match status" value="1"/>
</dbReference>
<gene>
    <name evidence="7" type="ORF">V8Q02_12405</name>
</gene>
<name>A0ABU8CJZ4_9HYPH</name>
<evidence type="ECO:0000256" key="2">
    <source>
        <dbReference type="ARBA" id="ARBA00008520"/>
    </source>
</evidence>
<dbReference type="Gene3D" id="3.40.190.10">
    <property type="entry name" value="Periplasmic binding protein-like II"/>
    <property type="match status" value="2"/>
</dbReference>
<evidence type="ECO:0000313" key="7">
    <source>
        <dbReference type="EMBL" id="MEI1248811.1"/>
    </source>
</evidence>
<comment type="subcellular location">
    <subcellularLocation>
        <location evidence="1">Periplasm</location>
    </subcellularLocation>
</comment>
<comment type="caution">
    <text evidence="7">The sequence shown here is derived from an EMBL/GenBank/DDBJ whole genome shotgun (WGS) entry which is preliminary data.</text>
</comment>
<keyword evidence="8" id="KW-1185">Reference proteome</keyword>
<dbReference type="InterPro" id="IPR006059">
    <property type="entry name" value="SBP"/>
</dbReference>
<dbReference type="RefSeq" id="WP_264396685.1">
    <property type="nucleotide sequence ID" value="NZ_JBAMYB010000006.1"/>
</dbReference>
<dbReference type="SUPFAM" id="SSF53850">
    <property type="entry name" value="Periplasmic binding protein-like II"/>
    <property type="match status" value="1"/>
</dbReference>
<dbReference type="Proteomes" id="UP001531129">
    <property type="component" value="Unassembled WGS sequence"/>
</dbReference>
<evidence type="ECO:0000256" key="1">
    <source>
        <dbReference type="ARBA" id="ARBA00004418"/>
    </source>
</evidence>
<keyword evidence="4 6" id="KW-0732">Signal</keyword>
<dbReference type="CDD" id="cd13589">
    <property type="entry name" value="PBP2_polyamine_RpCGA009"/>
    <property type="match status" value="1"/>
</dbReference>
<evidence type="ECO:0000313" key="8">
    <source>
        <dbReference type="Proteomes" id="UP001531129"/>
    </source>
</evidence>
<comment type="similarity">
    <text evidence="2">Belongs to the bacterial solute-binding protein 1 family.</text>
</comment>